<dbReference type="OrthoDB" id="5273213at2759"/>
<dbReference type="SUPFAM" id="SSF53448">
    <property type="entry name" value="Nucleotide-diphospho-sugar transferases"/>
    <property type="match status" value="1"/>
</dbReference>
<evidence type="ECO:0000313" key="3">
    <source>
        <dbReference type="EMBL" id="KIW16541.1"/>
    </source>
</evidence>
<comment type="similarity">
    <text evidence="1">Belongs to the glycosyltransferase 77 family.</text>
</comment>
<dbReference type="EMBL" id="KN847494">
    <property type="protein sequence ID" value="KIW16541.1"/>
    <property type="molecule type" value="Genomic_DNA"/>
</dbReference>
<protein>
    <recommendedName>
        <fullName evidence="2">Nucleotide-diphospho-sugar transferase domain-containing protein</fullName>
    </recommendedName>
</protein>
<evidence type="ECO:0000256" key="1">
    <source>
        <dbReference type="ARBA" id="ARBA00007033"/>
    </source>
</evidence>
<dbReference type="InterPro" id="IPR029044">
    <property type="entry name" value="Nucleotide-diphossugar_trans"/>
</dbReference>
<evidence type="ECO:0000313" key="4">
    <source>
        <dbReference type="Proteomes" id="UP000053328"/>
    </source>
</evidence>
<accession>A0A0D1YNA9</accession>
<dbReference type="Proteomes" id="UP000053328">
    <property type="component" value="Unassembled WGS sequence"/>
</dbReference>
<dbReference type="VEuPathDB" id="FungiDB:PV08_03729"/>
<dbReference type="Pfam" id="PF03407">
    <property type="entry name" value="Nucleotid_trans"/>
    <property type="match status" value="1"/>
</dbReference>
<name>A0A0D1YNA9_9EURO</name>
<dbReference type="AlphaFoldDB" id="A0A0D1YNA9"/>
<sequence>MTTLTAIVRSFKQRVLLAALLSLALILLGQHHWIALRNDNVRQWGTKAYGTLSEWVSNKIADVETPESELGAVSADTNGDNFSGWLHAQGISQNEVPIITIGDSNYIQALRNLRARLDLWGYGRNLVVLCLDEACLKEKSYHGWRVHMISNTKFTITLELAQNGYNFVFLDGDVFLTGSGDPFMDMLPLSDQSWDIQFQDEMDIFRRIANIGWFFAKASTATKHFFQSSYDRWLETNAWDQNVMNDIIGEMGDSLKVHYLSLSKFRNFINVDWLPFFALENLAAGFVEESPMVHYTCVEKGLKTYFGANFGGYADLDGYYSNPPPLLGMVNVAGSTDAVLQQIAFAVEIAQRTNRTLLWPNSVSLVQRRIVDGRSEFYADSSFPGIRVLDYAQAQKDGIKTVESRYLQNQQREIGKSLCTPHVVDVGDFLRLQGVPRGPQDLTDLVHGLNQNVVPILDFDNLLDPAYQWLRNEDASNRAQITDPGFEQHFHEAARSFEMIMNLTGITEYSAQMQTRLQLCPNVENDQDCLAICASTHDQP</sequence>
<organism evidence="3 4">
    <name type="scientific">Exophiala spinifera</name>
    <dbReference type="NCBI Taxonomy" id="91928"/>
    <lineage>
        <taxon>Eukaryota</taxon>
        <taxon>Fungi</taxon>
        <taxon>Dikarya</taxon>
        <taxon>Ascomycota</taxon>
        <taxon>Pezizomycotina</taxon>
        <taxon>Eurotiomycetes</taxon>
        <taxon>Chaetothyriomycetidae</taxon>
        <taxon>Chaetothyriales</taxon>
        <taxon>Herpotrichiellaceae</taxon>
        <taxon>Exophiala</taxon>
    </lineage>
</organism>
<dbReference type="RefSeq" id="XP_016236757.1">
    <property type="nucleotide sequence ID" value="XM_016378080.1"/>
</dbReference>
<dbReference type="InterPro" id="IPR005069">
    <property type="entry name" value="Nucl-diP-sugar_transferase"/>
</dbReference>
<gene>
    <name evidence="3" type="ORF">PV08_03729</name>
</gene>
<reference evidence="3 4" key="1">
    <citation type="submission" date="2015-01" db="EMBL/GenBank/DDBJ databases">
        <title>The Genome Sequence of Exophiala spinifera CBS89968.</title>
        <authorList>
            <consortium name="The Broad Institute Genomics Platform"/>
            <person name="Cuomo C."/>
            <person name="de Hoog S."/>
            <person name="Gorbushina A."/>
            <person name="Stielow B."/>
            <person name="Teixiera M."/>
            <person name="Abouelleil A."/>
            <person name="Chapman S.B."/>
            <person name="Priest M."/>
            <person name="Young S.K."/>
            <person name="Wortman J."/>
            <person name="Nusbaum C."/>
            <person name="Birren B."/>
        </authorList>
    </citation>
    <scope>NUCLEOTIDE SEQUENCE [LARGE SCALE GENOMIC DNA]</scope>
    <source>
        <strain evidence="3 4">CBS 89968</strain>
    </source>
</reference>
<feature type="domain" description="Nucleotide-diphospho-sugar transferase" evidence="2">
    <location>
        <begin position="139"/>
        <end position="276"/>
    </location>
</feature>
<evidence type="ECO:0000259" key="2">
    <source>
        <dbReference type="Pfam" id="PF03407"/>
    </source>
</evidence>
<dbReference type="HOGENOM" id="CLU_579962_0_0_1"/>
<dbReference type="GeneID" id="27330812"/>
<proteinExistence type="inferred from homology"/>
<keyword evidence="4" id="KW-1185">Reference proteome</keyword>